<dbReference type="AlphaFoldDB" id="K6PQ88"/>
<dbReference type="PANTHER" id="PTHR32119">
    <property type="entry name" value="OROTIDINE 5'-PHOSPHATE DECARBOXYLASE"/>
    <property type="match status" value="1"/>
</dbReference>
<feature type="binding site" evidence="7 9">
    <location>
        <position position="220"/>
    </location>
    <ligand>
        <name>substrate</name>
    </ligand>
</feature>
<dbReference type="NCBIfam" id="TIGR01740">
    <property type="entry name" value="pyrF"/>
    <property type="match status" value="1"/>
</dbReference>
<evidence type="ECO:0000259" key="12">
    <source>
        <dbReference type="SMART" id="SM00934"/>
    </source>
</evidence>
<dbReference type="EMBL" id="AENY02000002">
    <property type="protein sequence ID" value="EKP95097.1"/>
    <property type="molecule type" value="Genomic_DNA"/>
</dbReference>
<keyword evidence="5 7" id="KW-0456">Lyase</keyword>
<comment type="caution">
    <text evidence="13">The sequence shown here is derived from an EMBL/GenBank/DDBJ whole genome shotgun (WGS) entry which is preliminary data.</text>
</comment>
<feature type="compositionally biased region" description="Low complexity" evidence="11">
    <location>
        <begin position="260"/>
        <end position="288"/>
    </location>
</feature>
<dbReference type="GO" id="GO:0044205">
    <property type="term" value="P:'de novo' UMP biosynthetic process"/>
    <property type="evidence" value="ECO:0007669"/>
    <property type="project" value="UniProtKB-UniRule"/>
</dbReference>
<name>K6PQ88_9FIRM</name>
<feature type="binding site" evidence="7 9">
    <location>
        <position position="16"/>
    </location>
    <ligand>
        <name>substrate</name>
    </ligand>
</feature>
<dbReference type="Gene3D" id="3.20.20.70">
    <property type="entry name" value="Aldolase class I"/>
    <property type="match status" value="1"/>
</dbReference>
<feature type="region of interest" description="Disordered" evidence="11">
    <location>
        <begin position="247"/>
        <end position="297"/>
    </location>
</feature>
<dbReference type="OrthoDB" id="9806203at2"/>
<dbReference type="InterPro" id="IPR011060">
    <property type="entry name" value="RibuloseP-bd_barrel"/>
</dbReference>
<comment type="similarity">
    <text evidence="7">Belongs to the OMP decarboxylase family. Type 1 subfamily.</text>
</comment>
<feature type="active site" description="For OMPdecase activity" evidence="8">
    <location>
        <position position="65"/>
    </location>
</feature>
<feature type="binding site" evidence="7 9">
    <location>
        <position position="129"/>
    </location>
    <ligand>
        <name>substrate</name>
    </ligand>
</feature>
<feature type="binding site" evidence="7 9">
    <location>
        <position position="191"/>
    </location>
    <ligand>
        <name>substrate</name>
    </ligand>
</feature>
<comment type="subunit">
    <text evidence="7">Homodimer.</text>
</comment>
<dbReference type="HOGENOM" id="CLU_067069_1_0_9"/>
<sequence length="297" mass="29142">MMVEVAPAGRLVVALDVAEAGRAEELVRRLAPSGCAFKVGLEMLYALGAGWIDRLAGQGLRVFADAKLHDIPHTVSRAARALAARGAWMITVHTAGGAEMVRAAVEGAAEGAAAAGCPRPLLVGVTVLTSLDEGALREAAGTALPLAAEVVRRAERARAWGLDGIVCAAVDLAAARRVLGPGMVLVTPGIRPSGAPAADQRRVATPGEAVAAGADYLVVGRPVTEAADPRAALEAIAAEVERAGAANPAAAPGAGGPAGATGPAGNSAEGIAAGAAGKPAGVGAGARPAGDEEVSQA</sequence>
<evidence type="ECO:0000256" key="4">
    <source>
        <dbReference type="ARBA" id="ARBA00022975"/>
    </source>
</evidence>
<dbReference type="RefSeq" id="WP_006903101.1">
    <property type="nucleotide sequence ID" value="NZ_JH976535.1"/>
</dbReference>
<dbReference type="InterPro" id="IPR018089">
    <property type="entry name" value="OMPdecase_AS"/>
</dbReference>
<dbReference type="SUPFAM" id="SSF51366">
    <property type="entry name" value="Ribulose-phoshate binding barrel"/>
    <property type="match status" value="1"/>
</dbReference>
<feature type="active site" description="For OMPdecase activity" evidence="8">
    <location>
        <position position="70"/>
    </location>
</feature>
<protein>
    <recommendedName>
        <fullName evidence="7">Orotidine 5'-phosphate decarboxylase</fullName>
        <ecNumber evidence="7">4.1.1.23</ecNumber>
    </recommendedName>
    <alternativeName>
        <fullName evidence="7">OMP decarboxylase</fullName>
        <shortName evidence="7">OMPDCase</shortName>
        <shortName evidence="7">OMPdecase</shortName>
    </alternativeName>
</protein>
<organism evidence="13 14">
    <name type="scientific">Thermaerobacter subterraneus DSM 13965</name>
    <dbReference type="NCBI Taxonomy" id="867903"/>
    <lineage>
        <taxon>Bacteria</taxon>
        <taxon>Bacillati</taxon>
        <taxon>Bacillota</taxon>
        <taxon>Clostridia</taxon>
        <taxon>Eubacteriales</taxon>
        <taxon>Clostridiales Family XVII. Incertae Sedis</taxon>
        <taxon>Thermaerobacter</taxon>
    </lineage>
</organism>
<dbReference type="EC" id="4.1.1.23" evidence="7"/>
<dbReference type="InterPro" id="IPR047596">
    <property type="entry name" value="OMPdecase_bac"/>
</dbReference>
<dbReference type="GO" id="GO:0006207">
    <property type="term" value="P:'de novo' pyrimidine nucleobase biosynthetic process"/>
    <property type="evidence" value="ECO:0007669"/>
    <property type="project" value="InterPro"/>
</dbReference>
<evidence type="ECO:0000256" key="7">
    <source>
        <dbReference type="HAMAP-Rule" id="MF_01200"/>
    </source>
</evidence>
<feature type="binding site" evidence="7 9">
    <location>
        <position position="200"/>
    </location>
    <ligand>
        <name>substrate</name>
    </ligand>
</feature>
<evidence type="ECO:0000256" key="9">
    <source>
        <dbReference type="PIRSR" id="PIRSR614732-2"/>
    </source>
</evidence>
<feature type="binding site" evidence="7">
    <location>
        <begin position="65"/>
        <end position="74"/>
    </location>
    <ligand>
        <name>substrate</name>
    </ligand>
</feature>
<evidence type="ECO:0000256" key="6">
    <source>
        <dbReference type="ARBA" id="ARBA00049157"/>
    </source>
</evidence>
<dbReference type="Proteomes" id="UP000005710">
    <property type="component" value="Unassembled WGS sequence"/>
</dbReference>
<proteinExistence type="inferred from homology"/>
<dbReference type="HAMAP" id="MF_01200_B">
    <property type="entry name" value="OMPdecase_type1_B"/>
    <property type="match status" value="1"/>
</dbReference>
<feature type="binding site" evidence="7 9">
    <location>
        <position position="221"/>
    </location>
    <ligand>
        <name>substrate</name>
    </ligand>
</feature>
<reference evidence="13" key="2">
    <citation type="submission" date="2012-10" db="EMBL/GenBank/DDBJ databases">
        <title>Improved high-quality draft of Thermaerobacter subterraneus C21, DSM 13965.</title>
        <authorList>
            <consortium name="DOE Joint Genome Institute"/>
            <person name="Eisen J."/>
            <person name="Huntemann M."/>
            <person name="Wei C.-L."/>
            <person name="Han J."/>
            <person name="Detter J.C."/>
            <person name="Han C."/>
            <person name="Tapia R."/>
            <person name="Chen A."/>
            <person name="Kyrpides N."/>
            <person name="Mavromatis K."/>
            <person name="Markowitz V."/>
            <person name="Szeto E."/>
            <person name="Ivanova N."/>
            <person name="Mikhailova N."/>
            <person name="Ovchinnikova G."/>
            <person name="Pagani I."/>
            <person name="Pati A."/>
            <person name="Goodwin L."/>
            <person name="Nordberg H.P."/>
            <person name="Cantor M.N."/>
            <person name="Hua S.X."/>
            <person name="Woyke T."/>
            <person name="Eisen J."/>
            <person name="Klenk H.-P."/>
        </authorList>
    </citation>
    <scope>NUCLEOTIDE SEQUENCE [LARGE SCALE GENOMIC DNA]</scope>
    <source>
        <strain evidence="13">DSM 13965</strain>
    </source>
</reference>
<evidence type="ECO:0000256" key="10">
    <source>
        <dbReference type="RuleBase" id="RU000512"/>
    </source>
</evidence>
<evidence type="ECO:0000313" key="13">
    <source>
        <dbReference type="EMBL" id="EKP95097.1"/>
    </source>
</evidence>
<evidence type="ECO:0000256" key="5">
    <source>
        <dbReference type="ARBA" id="ARBA00023239"/>
    </source>
</evidence>
<feature type="binding site" evidence="7 9">
    <location>
        <position position="38"/>
    </location>
    <ligand>
        <name>substrate</name>
    </ligand>
</feature>
<keyword evidence="14" id="KW-1185">Reference proteome</keyword>
<comment type="pathway">
    <text evidence="2 7 10">Pyrimidine metabolism; UMP biosynthesis via de novo pathway; UMP from orotate: step 2/2.</text>
</comment>
<comment type="function">
    <text evidence="1 7">Catalyzes the decarboxylation of orotidine 5'-monophosphate (OMP) to uridine 5'-monophosphate (UMP).</text>
</comment>
<evidence type="ECO:0000256" key="3">
    <source>
        <dbReference type="ARBA" id="ARBA00022793"/>
    </source>
</evidence>
<evidence type="ECO:0000256" key="11">
    <source>
        <dbReference type="SAM" id="MobiDB-lite"/>
    </source>
</evidence>
<dbReference type="eggNOG" id="COG0284">
    <property type="taxonomic scope" value="Bacteria"/>
</dbReference>
<dbReference type="SMART" id="SM00934">
    <property type="entry name" value="OMPdecase"/>
    <property type="match status" value="1"/>
</dbReference>
<reference evidence="13" key="1">
    <citation type="submission" date="2010-10" db="EMBL/GenBank/DDBJ databases">
        <authorList>
            <consortium name="US DOE Joint Genome Institute (JGI-PGF)"/>
            <person name="Lucas S."/>
            <person name="Copeland A."/>
            <person name="Lapidus A."/>
            <person name="Bruce D."/>
            <person name="Goodwin L."/>
            <person name="Pitluck S."/>
            <person name="Kyrpides N."/>
            <person name="Mavromatis K."/>
            <person name="Detter J.C."/>
            <person name="Han C."/>
            <person name="Land M."/>
            <person name="Hauser L."/>
            <person name="Markowitz V."/>
            <person name="Cheng J.-F."/>
            <person name="Hugenholtz P."/>
            <person name="Woyke T."/>
            <person name="Wu D."/>
            <person name="Pukall R."/>
            <person name="Wahrenburg C."/>
            <person name="Brambilla E."/>
            <person name="Klenk H.-P."/>
            <person name="Eisen J.A."/>
        </authorList>
    </citation>
    <scope>NUCLEOTIDE SEQUENCE [LARGE SCALE GENOMIC DNA]</scope>
    <source>
        <strain evidence="13">DSM 13965</strain>
    </source>
</reference>
<dbReference type="PANTHER" id="PTHR32119:SF2">
    <property type="entry name" value="OROTIDINE 5'-PHOSPHATE DECARBOXYLASE"/>
    <property type="match status" value="1"/>
</dbReference>
<comment type="catalytic activity">
    <reaction evidence="6 7 10">
        <text>orotidine 5'-phosphate + H(+) = UMP + CO2</text>
        <dbReference type="Rhea" id="RHEA:11596"/>
        <dbReference type="ChEBI" id="CHEBI:15378"/>
        <dbReference type="ChEBI" id="CHEBI:16526"/>
        <dbReference type="ChEBI" id="CHEBI:57538"/>
        <dbReference type="ChEBI" id="CHEBI:57865"/>
        <dbReference type="EC" id="4.1.1.23"/>
    </reaction>
</comment>
<dbReference type="UniPathway" id="UPA00070">
    <property type="reaction ID" value="UER00120"/>
</dbReference>
<evidence type="ECO:0000256" key="8">
    <source>
        <dbReference type="PIRSR" id="PIRSR614732-1"/>
    </source>
</evidence>
<feature type="active site" description="For OMPdecase activity" evidence="8">
    <location>
        <position position="67"/>
    </location>
</feature>
<dbReference type="PROSITE" id="PS00156">
    <property type="entry name" value="OMPDECASE"/>
    <property type="match status" value="1"/>
</dbReference>
<dbReference type="STRING" id="867903.ThesuDRAFT_00826"/>
<dbReference type="InterPro" id="IPR014732">
    <property type="entry name" value="OMPdecase"/>
</dbReference>
<keyword evidence="4 7" id="KW-0665">Pyrimidine biosynthesis</keyword>
<dbReference type="GO" id="GO:0004590">
    <property type="term" value="F:orotidine-5'-phosphate decarboxylase activity"/>
    <property type="evidence" value="ECO:0007669"/>
    <property type="project" value="UniProtKB-UniRule"/>
</dbReference>
<dbReference type="InterPro" id="IPR013785">
    <property type="entry name" value="Aldolase_TIM"/>
</dbReference>
<accession>K6PQ88</accession>
<keyword evidence="3 7" id="KW-0210">Decarboxylase</keyword>
<feature type="active site" description="Proton donor" evidence="7">
    <location>
        <position position="67"/>
    </location>
</feature>
<dbReference type="NCBIfam" id="NF001273">
    <property type="entry name" value="PRK00230.1"/>
    <property type="match status" value="1"/>
</dbReference>
<dbReference type="GO" id="GO:0005829">
    <property type="term" value="C:cytosol"/>
    <property type="evidence" value="ECO:0007669"/>
    <property type="project" value="TreeGrafter"/>
</dbReference>
<dbReference type="CDD" id="cd04725">
    <property type="entry name" value="OMP_decarboxylase_like"/>
    <property type="match status" value="1"/>
</dbReference>
<dbReference type="Pfam" id="PF00215">
    <property type="entry name" value="OMPdecase"/>
    <property type="match status" value="1"/>
</dbReference>
<gene>
    <name evidence="7" type="primary">pyrF</name>
    <name evidence="13" type="ORF">ThesuDRAFT_00826</name>
</gene>
<dbReference type="InterPro" id="IPR001754">
    <property type="entry name" value="OMPdeCOase_dom"/>
</dbReference>
<evidence type="ECO:0000256" key="1">
    <source>
        <dbReference type="ARBA" id="ARBA00002356"/>
    </source>
</evidence>
<evidence type="ECO:0000256" key="2">
    <source>
        <dbReference type="ARBA" id="ARBA00004861"/>
    </source>
</evidence>
<feature type="domain" description="Orotidine 5'-phosphate decarboxylase" evidence="12">
    <location>
        <begin position="10"/>
        <end position="236"/>
    </location>
</feature>
<evidence type="ECO:0000313" key="14">
    <source>
        <dbReference type="Proteomes" id="UP000005710"/>
    </source>
</evidence>